<organism evidence="2 3">
    <name type="scientific">Ensete ventricosum</name>
    <name type="common">Abyssinian banana</name>
    <name type="synonym">Musa ensete</name>
    <dbReference type="NCBI Taxonomy" id="4639"/>
    <lineage>
        <taxon>Eukaryota</taxon>
        <taxon>Viridiplantae</taxon>
        <taxon>Streptophyta</taxon>
        <taxon>Embryophyta</taxon>
        <taxon>Tracheophyta</taxon>
        <taxon>Spermatophyta</taxon>
        <taxon>Magnoliopsida</taxon>
        <taxon>Liliopsida</taxon>
        <taxon>Zingiberales</taxon>
        <taxon>Musaceae</taxon>
        <taxon>Ensete</taxon>
    </lineage>
</organism>
<sequence length="86" mass="9023">MTTEGGGAPTGEKREGKAEDRVPTQYESGTVVVMESRPKAQSGERDDGDGGLVHADDGSEDAGVPCPGMTQQADHFRCVCKLPDSE</sequence>
<reference evidence="2 3" key="1">
    <citation type="journal article" date="2014" name="Agronomy (Basel)">
        <title>A Draft Genome Sequence for Ensete ventricosum, the Drought-Tolerant Tree Against Hunger.</title>
        <authorList>
            <person name="Harrison J."/>
            <person name="Moore K.A."/>
            <person name="Paszkiewicz K."/>
            <person name="Jones T."/>
            <person name="Grant M."/>
            <person name="Ambacheew D."/>
            <person name="Muzemil S."/>
            <person name="Studholme D.J."/>
        </authorList>
    </citation>
    <scope>NUCLEOTIDE SEQUENCE [LARGE SCALE GENOMIC DNA]</scope>
</reference>
<evidence type="ECO:0000313" key="3">
    <source>
        <dbReference type="Proteomes" id="UP000287651"/>
    </source>
</evidence>
<proteinExistence type="predicted"/>
<dbReference type="AlphaFoldDB" id="A0A426YDP5"/>
<gene>
    <name evidence="2" type="ORF">B296_00051687</name>
</gene>
<name>A0A426YDP5_ENSVE</name>
<dbReference type="EMBL" id="AMZH03013120">
    <property type="protein sequence ID" value="RRT49787.1"/>
    <property type="molecule type" value="Genomic_DNA"/>
</dbReference>
<evidence type="ECO:0000256" key="1">
    <source>
        <dbReference type="SAM" id="MobiDB-lite"/>
    </source>
</evidence>
<evidence type="ECO:0000313" key="2">
    <source>
        <dbReference type="EMBL" id="RRT49787.1"/>
    </source>
</evidence>
<dbReference type="Proteomes" id="UP000287651">
    <property type="component" value="Unassembled WGS sequence"/>
</dbReference>
<accession>A0A426YDP5</accession>
<feature type="region of interest" description="Disordered" evidence="1">
    <location>
        <begin position="1"/>
        <end position="70"/>
    </location>
</feature>
<comment type="caution">
    <text evidence="2">The sequence shown here is derived from an EMBL/GenBank/DDBJ whole genome shotgun (WGS) entry which is preliminary data.</text>
</comment>
<feature type="compositionally biased region" description="Basic and acidic residues" evidence="1">
    <location>
        <begin position="36"/>
        <end position="45"/>
    </location>
</feature>
<protein>
    <submittedName>
        <fullName evidence="2">Uncharacterized protein</fullName>
    </submittedName>
</protein>
<feature type="compositionally biased region" description="Basic and acidic residues" evidence="1">
    <location>
        <begin position="11"/>
        <end position="22"/>
    </location>
</feature>